<reference evidence="2" key="1">
    <citation type="submission" date="2015-11" db="EMBL/GenBank/DDBJ databases">
        <title>De novo transcriptome assembly of four potential Pierce s Disease insect vectors from Arizona vineyards.</title>
        <authorList>
            <person name="Tassone E.E."/>
        </authorList>
    </citation>
    <scope>NUCLEOTIDE SEQUENCE</scope>
</reference>
<dbReference type="Gene3D" id="3.30.420.10">
    <property type="entry name" value="Ribonuclease H-like superfamily/Ribonuclease H"/>
    <property type="match status" value="1"/>
</dbReference>
<gene>
    <name evidence="2" type="ORF">g.41848</name>
</gene>
<protein>
    <recommendedName>
        <fullName evidence="1">Mos1 transposase HTH domain-containing protein</fullName>
    </recommendedName>
</protein>
<accession>A0A1B6J8S9</accession>
<dbReference type="Pfam" id="PF17906">
    <property type="entry name" value="HTH_48"/>
    <property type="match status" value="1"/>
</dbReference>
<name>A0A1B6J8S9_9HEMI</name>
<dbReference type="PANTHER" id="PTHR46060:SF1">
    <property type="entry name" value="MARINER MOS1 TRANSPOSASE-LIKE PROTEIN"/>
    <property type="match status" value="1"/>
</dbReference>
<dbReference type="InterPro" id="IPR041426">
    <property type="entry name" value="Mos1_HTH"/>
</dbReference>
<dbReference type="Gene3D" id="1.10.10.1450">
    <property type="match status" value="1"/>
</dbReference>
<evidence type="ECO:0000259" key="1">
    <source>
        <dbReference type="Pfam" id="PF17906"/>
    </source>
</evidence>
<dbReference type="InterPro" id="IPR036397">
    <property type="entry name" value="RNaseH_sf"/>
</dbReference>
<dbReference type="AlphaFoldDB" id="A0A1B6J8S9"/>
<proteinExistence type="predicted"/>
<dbReference type="InterPro" id="IPR052709">
    <property type="entry name" value="Transposase-MT_Hybrid"/>
</dbReference>
<dbReference type="Pfam" id="PF01359">
    <property type="entry name" value="Transposase_1"/>
    <property type="match status" value="1"/>
</dbReference>
<organism evidence="2">
    <name type="scientific">Homalodisca liturata</name>
    <dbReference type="NCBI Taxonomy" id="320908"/>
    <lineage>
        <taxon>Eukaryota</taxon>
        <taxon>Metazoa</taxon>
        <taxon>Ecdysozoa</taxon>
        <taxon>Arthropoda</taxon>
        <taxon>Hexapoda</taxon>
        <taxon>Insecta</taxon>
        <taxon>Pterygota</taxon>
        <taxon>Neoptera</taxon>
        <taxon>Paraneoptera</taxon>
        <taxon>Hemiptera</taxon>
        <taxon>Auchenorrhyncha</taxon>
        <taxon>Membracoidea</taxon>
        <taxon>Cicadellidae</taxon>
        <taxon>Cicadellinae</taxon>
        <taxon>Proconiini</taxon>
        <taxon>Homalodisca</taxon>
    </lineage>
</organism>
<dbReference type="PANTHER" id="PTHR46060">
    <property type="entry name" value="MARINER MOS1 TRANSPOSASE-LIKE PROTEIN"/>
    <property type="match status" value="1"/>
</dbReference>
<evidence type="ECO:0000313" key="2">
    <source>
        <dbReference type="EMBL" id="JAS95597.1"/>
    </source>
</evidence>
<sequence length="357" mass="41143">MCAAIENTAKCEVRAVIRFFTAKGYSAAAIHRELCAVYGPQVMSEGVVREWVRLFKSGRENVHDEERSGRPSLVTDELVQTVDAKVRENRRFTMAELSTDFPQISKTLLYEIVTARLGYRKLCARWVPKILTDHHKTQRMASALDFLSRYADEGEPLLNRIVTGDETWIKYVNPETKEQSKMWAHSDSPTKPKKARQDFSARKLMATVFWDAKGVLLVEFMERGTTINQDVYCETLKTLRRAIQNKRRGMLTSGIVFLHDNARPHSACRTTALLKSFKWDVFNHPPYSPDLAPSDYHLFMHMKKWLGSQRFDDDEELKDAVTGWLKAQAGDFYAEGISKLVKRYDKCLNRDGDYVEK</sequence>
<feature type="domain" description="Mos1 transposase HTH" evidence="1">
    <location>
        <begin position="13"/>
        <end position="58"/>
    </location>
</feature>
<dbReference type="InterPro" id="IPR001888">
    <property type="entry name" value="Transposase_1"/>
</dbReference>
<dbReference type="GO" id="GO:0003676">
    <property type="term" value="F:nucleic acid binding"/>
    <property type="evidence" value="ECO:0007669"/>
    <property type="project" value="InterPro"/>
</dbReference>
<dbReference type="EMBL" id="GECU01012109">
    <property type="protein sequence ID" value="JAS95597.1"/>
    <property type="molecule type" value="Transcribed_RNA"/>
</dbReference>